<dbReference type="InterPro" id="IPR027417">
    <property type="entry name" value="P-loop_NTPase"/>
</dbReference>
<dbReference type="InterPro" id="IPR056599">
    <property type="entry name" value="AAA_lid_fung"/>
</dbReference>
<evidence type="ECO:0000313" key="4">
    <source>
        <dbReference type="Proteomes" id="UP001433268"/>
    </source>
</evidence>
<protein>
    <recommendedName>
        <fullName evidence="2">AAA+ ATPase domain-containing protein</fullName>
    </recommendedName>
</protein>
<dbReference type="Pfam" id="PF23232">
    <property type="entry name" value="AAA_lid_13"/>
    <property type="match status" value="1"/>
</dbReference>
<comment type="caution">
    <text evidence="3">The sequence shown here is derived from an EMBL/GenBank/DDBJ whole genome shotgun (WGS) entry which is preliminary data.</text>
</comment>
<organism evidence="3 4">
    <name type="scientific">Apiospora hydei</name>
    <dbReference type="NCBI Taxonomy" id="1337664"/>
    <lineage>
        <taxon>Eukaryota</taxon>
        <taxon>Fungi</taxon>
        <taxon>Dikarya</taxon>
        <taxon>Ascomycota</taxon>
        <taxon>Pezizomycotina</taxon>
        <taxon>Sordariomycetes</taxon>
        <taxon>Xylariomycetidae</taxon>
        <taxon>Amphisphaeriales</taxon>
        <taxon>Apiosporaceae</taxon>
        <taxon>Apiospora</taxon>
    </lineage>
</organism>
<feature type="region of interest" description="Disordered" evidence="1">
    <location>
        <begin position="569"/>
        <end position="591"/>
    </location>
</feature>
<evidence type="ECO:0000313" key="3">
    <source>
        <dbReference type="EMBL" id="KAK8062740.1"/>
    </source>
</evidence>
<dbReference type="GeneID" id="92052211"/>
<keyword evidence="4" id="KW-1185">Reference proteome</keyword>
<feature type="compositionally biased region" description="Polar residues" evidence="1">
    <location>
        <begin position="393"/>
        <end position="413"/>
    </location>
</feature>
<reference evidence="3 4" key="1">
    <citation type="submission" date="2023-01" db="EMBL/GenBank/DDBJ databases">
        <title>Analysis of 21 Apiospora genomes using comparative genomics revels a genus with tremendous synthesis potential of carbohydrate active enzymes and secondary metabolites.</title>
        <authorList>
            <person name="Sorensen T."/>
        </authorList>
    </citation>
    <scope>NUCLEOTIDE SEQUENCE [LARGE SCALE GENOMIC DNA]</scope>
    <source>
        <strain evidence="3 4">CBS 114990</strain>
    </source>
</reference>
<sequence>MILSPRPLEEVAPGTEDEPSDDKFLVMTYRAFAFVLRTRKWAQLDLTYLRYEKKDLRDSTLSAFDRLELPGGHREMVRSLVTQHFRDRRAAGTKDDRTDLVRGKGKGLIMLLHGAPGVGKTTTAEGVAELFQKPLFHITCGDLGSTARDVEEELEKNFALASRWGCILLLDEADVFLSARERKDFERNDLVAVFLRVLEYYTGILFLTTNRIGDFDEAFASRIHMSLYYPELDELKTKKVFKLNLDLIQERFDWQGRTITFDASSIEDFAEHHYREHRYSRWNGRQIRNACQTALALAEYDAHGGHVAQDDDGTNVSSIVVFLQPRHFRLVQTAYLDFGRYLGDIRGTQGDRRAIDYGLRAKTHTPYQTNEPSYSSDIGGAAGLNINRYQPSPISHGYSSPYNNHNYQPQGSNAVDPPNRQMNQGDLSGSGGAYTVNAPTDMGQSLYRRHAPSQGQLQEPGGMMHNTQVNPQSQGYSYSGTQPGQMEPRLYQAHSQQDPGRTWSNIGPVLNKGYPPDAGPQQGQSQLSSSQWQNPQGQQQQQGQPLYRYSNPQHVGGAQIAISGADFTGQSQASFGGQGGAPGAAGSSQGA</sequence>
<feature type="region of interest" description="Disordered" evidence="1">
    <location>
        <begin position="451"/>
        <end position="552"/>
    </location>
</feature>
<feature type="compositionally biased region" description="Polar residues" evidence="1">
    <location>
        <begin position="493"/>
        <end position="505"/>
    </location>
</feature>
<gene>
    <name evidence="3" type="ORF">PG997_014837</name>
</gene>
<evidence type="ECO:0000256" key="1">
    <source>
        <dbReference type="SAM" id="MobiDB-lite"/>
    </source>
</evidence>
<dbReference type="CDD" id="cd19481">
    <property type="entry name" value="RecA-like_protease"/>
    <property type="match status" value="1"/>
</dbReference>
<dbReference type="PANTHER" id="PTHR46411">
    <property type="entry name" value="FAMILY ATPASE, PUTATIVE-RELATED"/>
    <property type="match status" value="1"/>
</dbReference>
<evidence type="ECO:0000259" key="2">
    <source>
        <dbReference type="SMART" id="SM00382"/>
    </source>
</evidence>
<dbReference type="InterPro" id="IPR003959">
    <property type="entry name" value="ATPase_AAA_core"/>
</dbReference>
<dbReference type="RefSeq" id="XP_066661339.1">
    <property type="nucleotide sequence ID" value="XM_066819151.1"/>
</dbReference>
<name>A0ABR1UV20_9PEZI</name>
<dbReference type="SUPFAM" id="SSF52540">
    <property type="entry name" value="P-loop containing nucleoside triphosphate hydrolases"/>
    <property type="match status" value="1"/>
</dbReference>
<accession>A0ABR1UV20</accession>
<dbReference type="Proteomes" id="UP001433268">
    <property type="component" value="Unassembled WGS sequence"/>
</dbReference>
<feature type="compositionally biased region" description="Polar residues" evidence="1">
    <location>
        <begin position="465"/>
        <end position="484"/>
    </location>
</feature>
<feature type="domain" description="AAA+ ATPase" evidence="2">
    <location>
        <begin position="106"/>
        <end position="231"/>
    </location>
</feature>
<feature type="region of interest" description="Disordered" evidence="1">
    <location>
        <begin position="393"/>
        <end position="434"/>
    </location>
</feature>
<dbReference type="Pfam" id="PF00004">
    <property type="entry name" value="AAA"/>
    <property type="match status" value="1"/>
</dbReference>
<dbReference type="PANTHER" id="PTHR46411:SF2">
    <property type="entry name" value="AAA+ ATPASE DOMAIN-CONTAINING PROTEIN"/>
    <property type="match status" value="1"/>
</dbReference>
<dbReference type="Gene3D" id="3.40.50.300">
    <property type="entry name" value="P-loop containing nucleotide triphosphate hydrolases"/>
    <property type="match status" value="1"/>
</dbReference>
<feature type="compositionally biased region" description="Low complexity" evidence="1">
    <location>
        <begin position="521"/>
        <end position="545"/>
    </location>
</feature>
<proteinExistence type="predicted"/>
<dbReference type="SMART" id="SM00382">
    <property type="entry name" value="AAA"/>
    <property type="match status" value="1"/>
</dbReference>
<dbReference type="InterPro" id="IPR003593">
    <property type="entry name" value="AAA+_ATPase"/>
</dbReference>
<dbReference type="EMBL" id="JAQQWN010000010">
    <property type="protein sequence ID" value="KAK8062740.1"/>
    <property type="molecule type" value="Genomic_DNA"/>
</dbReference>